<evidence type="ECO:0000259" key="1">
    <source>
        <dbReference type="Pfam" id="PF24964"/>
    </source>
</evidence>
<keyword evidence="3" id="KW-1185">Reference proteome</keyword>
<dbReference type="PANTHER" id="PTHR47169:SF2">
    <property type="entry name" value="OS01G0541250 PROTEIN"/>
    <property type="match status" value="1"/>
</dbReference>
<evidence type="ECO:0000313" key="3">
    <source>
        <dbReference type="Proteomes" id="UP001443914"/>
    </source>
</evidence>
<dbReference type="Gene3D" id="3.30.420.10">
    <property type="entry name" value="Ribonuclease H-like superfamily/Ribonuclease H"/>
    <property type="match status" value="1"/>
</dbReference>
<protein>
    <recommendedName>
        <fullName evidence="1">DUF7769 domain-containing protein</fullName>
    </recommendedName>
</protein>
<feature type="domain" description="DUF7769" evidence="1">
    <location>
        <begin position="6"/>
        <end position="55"/>
    </location>
</feature>
<dbReference type="Proteomes" id="UP001443914">
    <property type="component" value="Unassembled WGS sequence"/>
</dbReference>
<dbReference type="Pfam" id="PF24964">
    <property type="entry name" value="DUF7769"/>
    <property type="match status" value="1"/>
</dbReference>
<dbReference type="AlphaFoldDB" id="A0AAW1INR7"/>
<dbReference type="PANTHER" id="PTHR47169">
    <property type="entry name" value="OS01G0541250 PROTEIN"/>
    <property type="match status" value="1"/>
</dbReference>
<comment type="caution">
    <text evidence="2">The sequence shown here is derived from an EMBL/GenBank/DDBJ whole genome shotgun (WGS) entry which is preliminary data.</text>
</comment>
<proteinExistence type="predicted"/>
<sequence length="437" mass="50175">MGATCLSEKGRHEVGVYLLQRSVNGKLRRGVMTETVAKWSISRRTVGEIWKLASKPLLVGQKFDVNSKRIGNANRKQLLPDVEFIKKIDIKDRDTMYRLHIQTGVSVGTIHSWVKEGLLKAHSSPLHPKLNDVNKIQRMKHALQSLVIEQVEQETFDLNAIPTTEIKFNEMSHIIHMDEKWFFITNDNHKYYLANGEELPYRSCQSKRYITKVMFMCAVSRPVYSPEVARRSRYRQRGTMETKAIESITKEVTRAWIIEKVIPAIKSKWPEGASKHILIQQDNAKPHIKNDDPEFMAAGTSNGFNIELFFQPPNSPDLNTNDLGYFRALQSLQSAKKANNVDELVNSVMQVFNDYSPTKLNRIFLTLQSVMVEIMKAKGHNNFSIPHMGKAHLEAIGMLPRNLMVDEDLVRECVEYLMEIRQTQGLEHLINQLGYNV</sequence>
<dbReference type="GO" id="GO:0003676">
    <property type="term" value="F:nucleic acid binding"/>
    <property type="evidence" value="ECO:0007669"/>
    <property type="project" value="InterPro"/>
</dbReference>
<reference evidence="2" key="1">
    <citation type="submission" date="2024-03" db="EMBL/GenBank/DDBJ databases">
        <title>WGS assembly of Saponaria officinalis var. Norfolk2.</title>
        <authorList>
            <person name="Jenkins J."/>
            <person name="Shu S."/>
            <person name="Grimwood J."/>
            <person name="Barry K."/>
            <person name="Goodstein D."/>
            <person name="Schmutz J."/>
            <person name="Leebens-Mack J."/>
            <person name="Osbourn A."/>
        </authorList>
    </citation>
    <scope>NUCLEOTIDE SEQUENCE [LARGE SCALE GENOMIC DNA]</scope>
    <source>
        <strain evidence="2">JIC</strain>
    </source>
</reference>
<dbReference type="InterPro" id="IPR056671">
    <property type="entry name" value="DUF7769"/>
</dbReference>
<name>A0AAW1INR7_SAPOF</name>
<organism evidence="2 3">
    <name type="scientific">Saponaria officinalis</name>
    <name type="common">Common soapwort</name>
    <name type="synonym">Lychnis saponaria</name>
    <dbReference type="NCBI Taxonomy" id="3572"/>
    <lineage>
        <taxon>Eukaryota</taxon>
        <taxon>Viridiplantae</taxon>
        <taxon>Streptophyta</taxon>
        <taxon>Embryophyta</taxon>
        <taxon>Tracheophyta</taxon>
        <taxon>Spermatophyta</taxon>
        <taxon>Magnoliopsida</taxon>
        <taxon>eudicotyledons</taxon>
        <taxon>Gunneridae</taxon>
        <taxon>Pentapetalae</taxon>
        <taxon>Caryophyllales</taxon>
        <taxon>Caryophyllaceae</taxon>
        <taxon>Caryophylleae</taxon>
        <taxon>Saponaria</taxon>
    </lineage>
</organism>
<accession>A0AAW1INR7</accession>
<dbReference type="InterPro" id="IPR036397">
    <property type="entry name" value="RNaseH_sf"/>
</dbReference>
<gene>
    <name evidence="2" type="ORF">RND81_09G186300</name>
</gene>
<dbReference type="EMBL" id="JBDFQZ010000009">
    <property type="protein sequence ID" value="KAK9691274.1"/>
    <property type="molecule type" value="Genomic_DNA"/>
</dbReference>
<evidence type="ECO:0000313" key="2">
    <source>
        <dbReference type="EMBL" id="KAK9691274.1"/>
    </source>
</evidence>